<evidence type="ECO:0000256" key="9">
    <source>
        <dbReference type="SAM" id="MobiDB-lite"/>
    </source>
</evidence>
<accession>A0AA36DX56</accession>
<feature type="transmembrane region" description="Helical" evidence="10">
    <location>
        <begin position="232"/>
        <end position="254"/>
    </location>
</feature>
<dbReference type="GO" id="GO:0005886">
    <property type="term" value="C:plasma membrane"/>
    <property type="evidence" value="ECO:0007669"/>
    <property type="project" value="UniProtKB-SubCell"/>
</dbReference>
<evidence type="ECO:0000256" key="1">
    <source>
        <dbReference type="ARBA" id="ARBA00002598"/>
    </source>
</evidence>
<dbReference type="InterPro" id="IPR003691">
    <property type="entry name" value="FluC"/>
</dbReference>
<dbReference type="PANTHER" id="PTHR28259">
    <property type="entry name" value="FLUORIDE EXPORT PROTEIN 1-RELATED"/>
    <property type="match status" value="1"/>
</dbReference>
<keyword evidence="3" id="KW-1003">Cell membrane</keyword>
<keyword evidence="4 10" id="KW-0812">Transmembrane</keyword>
<dbReference type="EMBL" id="OX465079">
    <property type="protein sequence ID" value="CAI9274839.1"/>
    <property type="molecule type" value="Genomic_DNA"/>
</dbReference>
<evidence type="ECO:0000256" key="5">
    <source>
        <dbReference type="ARBA" id="ARBA00022989"/>
    </source>
</evidence>
<sequence length="608" mass="67990">MIHVEQRQNSSRKDTSDFVYHLLSAVEVGKRRQSLNFNQSGANDDSDQLSVSEAGDIGDRALHSKRHSGNESGRPVFPFEENLVLPIQQHSFKESHSHLPTPSPSSPDAILHDKGQNQDCKKELPWFMTYISSRVHLAVLGILGVLTRYLLEKLFGPQVVGATSDNSYMYVDLPPNMIGSFLMGWFGVVFKGDISKFSPELAVGLTTGYLGSLTTFSGWNQKMLELSVNGQWVFSFLGFLLGLFLVAYSFIFGVETAKGVKWVFNKTNLNSKCGFELKNNIISESILIVLMITLLGLLWGVSIALLKRDFESDKSTSHLWLGCIVGPIGVWIRFYLAKFNGKGLGRKNIMKWMPFGTLIANVSASCIMATFATLKKSVKDEHFGIVATGIQFGLCGCLSTVSTFIAEFGAMRESVDPWKALVIVTDSTHNQIIRPNHSWKLKLTCVVRSQVIYDLGLQHRRSLIFSSACSTREFLHQWCIWLVFNFCNSRKHISIIKPLERTPPSATPVPSSATPVLSSASAAGKLFFSSFEIDFLGTIFEWTFSMEPSVNEAFLLHLRIDFHGTILEVDFQTAPVIFMLIFPWSLYTDFQTARDALISKSLSSLWFC</sequence>
<dbReference type="GO" id="GO:1903425">
    <property type="term" value="F:fluoride transmembrane transporter activity"/>
    <property type="evidence" value="ECO:0007669"/>
    <property type="project" value="TreeGrafter"/>
</dbReference>
<evidence type="ECO:0000256" key="10">
    <source>
        <dbReference type="SAM" id="Phobius"/>
    </source>
</evidence>
<evidence type="ECO:0000256" key="2">
    <source>
        <dbReference type="ARBA" id="ARBA00004651"/>
    </source>
</evidence>
<evidence type="ECO:0000256" key="3">
    <source>
        <dbReference type="ARBA" id="ARBA00022475"/>
    </source>
</evidence>
<feature type="transmembrane region" description="Helical" evidence="10">
    <location>
        <begin position="171"/>
        <end position="190"/>
    </location>
</feature>
<evidence type="ECO:0000313" key="12">
    <source>
        <dbReference type="Proteomes" id="UP001177003"/>
    </source>
</evidence>
<feature type="transmembrane region" description="Helical" evidence="10">
    <location>
        <begin position="286"/>
        <end position="306"/>
    </location>
</feature>
<evidence type="ECO:0008006" key="13">
    <source>
        <dbReference type="Google" id="ProtNLM"/>
    </source>
</evidence>
<evidence type="ECO:0000256" key="7">
    <source>
        <dbReference type="ARBA" id="ARBA00035120"/>
    </source>
</evidence>
<dbReference type="Pfam" id="PF02537">
    <property type="entry name" value="CRCB"/>
    <property type="match status" value="2"/>
</dbReference>
<keyword evidence="6 10" id="KW-0472">Membrane</keyword>
<organism evidence="11 12">
    <name type="scientific">Lactuca saligna</name>
    <name type="common">Willowleaf lettuce</name>
    <dbReference type="NCBI Taxonomy" id="75948"/>
    <lineage>
        <taxon>Eukaryota</taxon>
        <taxon>Viridiplantae</taxon>
        <taxon>Streptophyta</taxon>
        <taxon>Embryophyta</taxon>
        <taxon>Tracheophyta</taxon>
        <taxon>Spermatophyta</taxon>
        <taxon>Magnoliopsida</taxon>
        <taxon>eudicotyledons</taxon>
        <taxon>Gunneridae</taxon>
        <taxon>Pentapetalae</taxon>
        <taxon>asterids</taxon>
        <taxon>campanulids</taxon>
        <taxon>Asterales</taxon>
        <taxon>Asteraceae</taxon>
        <taxon>Cichorioideae</taxon>
        <taxon>Cichorieae</taxon>
        <taxon>Lactucinae</taxon>
        <taxon>Lactuca</taxon>
    </lineage>
</organism>
<feature type="transmembrane region" description="Helical" evidence="10">
    <location>
        <begin position="383"/>
        <end position="406"/>
    </location>
</feature>
<keyword evidence="5 10" id="KW-1133">Transmembrane helix</keyword>
<comment type="catalytic activity">
    <reaction evidence="8">
        <text>fluoride(in) = fluoride(out)</text>
        <dbReference type="Rhea" id="RHEA:76159"/>
        <dbReference type="ChEBI" id="CHEBI:17051"/>
    </reaction>
    <physiologicalReaction direction="left-to-right" evidence="8">
        <dbReference type="Rhea" id="RHEA:76160"/>
    </physiologicalReaction>
</comment>
<dbReference type="PANTHER" id="PTHR28259:SF1">
    <property type="entry name" value="FLUORIDE EXPORT PROTEIN 1-RELATED"/>
    <property type="match status" value="1"/>
</dbReference>
<feature type="transmembrane region" description="Helical" evidence="10">
    <location>
        <begin position="131"/>
        <end position="151"/>
    </location>
</feature>
<evidence type="ECO:0000256" key="8">
    <source>
        <dbReference type="ARBA" id="ARBA00035585"/>
    </source>
</evidence>
<feature type="transmembrane region" description="Helical" evidence="10">
    <location>
        <begin position="349"/>
        <end position="371"/>
    </location>
</feature>
<evidence type="ECO:0000256" key="6">
    <source>
        <dbReference type="ARBA" id="ARBA00023136"/>
    </source>
</evidence>
<feature type="transmembrane region" description="Helical" evidence="10">
    <location>
        <begin position="318"/>
        <end position="337"/>
    </location>
</feature>
<comment type="similarity">
    <text evidence="7">Belongs to the fluoride channel Fluc/FEX (TC 1.A.43) family.</text>
</comment>
<comment type="function">
    <text evidence="1">Fluoride channel required for the rapid expulsion of cytoplasmic fluoride.</text>
</comment>
<dbReference type="AlphaFoldDB" id="A0AA36DX56"/>
<name>A0AA36DX56_LACSI</name>
<keyword evidence="12" id="KW-1185">Reference proteome</keyword>
<feature type="region of interest" description="Disordered" evidence="9">
    <location>
        <begin position="94"/>
        <end position="114"/>
    </location>
</feature>
<proteinExistence type="inferred from homology"/>
<evidence type="ECO:0000313" key="11">
    <source>
        <dbReference type="EMBL" id="CAI9274839.1"/>
    </source>
</evidence>
<gene>
    <name evidence="11" type="ORF">LSALG_LOCUS14892</name>
</gene>
<evidence type="ECO:0000256" key="4">
    <source>
        <dbReference type="ARBA" id="ARBA00022692"/>
    </source>
</evidence>
<comment type="subcellular location">
    <subcellularLocation>
        <location evidence="2">Cell membrane</location>
        <topology evidence="2">Multi-pass membrane protein</topology>
    </subcellularLocation>
</comment>
<dbReference type="Proteomes" id="UP001177003">
    <property type="component" value="Chromosome 3"/>
</dbReference>
<protein>
    <recommendedName>
        <fullName evidence="13">CrcB-like protein</fullName>
    </recommendedName>
</protein>
<reference evidence="11" key="1">
    <citation type="submission" date="2023-04" db="EMBL/GenBank/DDBJ databases">
        <authorList>
            <person name="Vijverberg K."/>
            <person name="Xiong W."/>
            <person name="Schranz E."/>
        </authorList>
    </citation>
    <scope>NUCLEOTIDE SEQUENCE</scope>
</reference>